<accession>A0ABY5XS70</accession>
<protein>
    <submittedName>
        <fullName evidence="1">Uncharacterized protein</fullName>
    </submittedName>
</protein>
<geneLocation type="plasmid" evidence="1 2">
    <name>pWSM1592_1</name>
</geneLocation>
<evidence type="ECO:0000313" key="1">
    <source>
        <dbReference type="EMBL" id="UWU17004.1"/>
    </source>
</evidence>
<name>A0ABY5XS70_RHISU</name>
<organism evidence="1 2">
    <name type="scientific">Rhizobium sullae</name>
    <name type="common">Rhizobium hedysari</name>
    <dbReference type="NCBI Taxonomy" id="50338"/>
    <lineage>
        <taxon>Bacteria</taxon>
        <taxon>Pseudomonadati</taxon>
        <taxon>Pseudomonadota</taxon>
        <taxon>Alphaproteobacteria</taxon>
        <taxon>Hyphomicrobiales</taxon>
        <taxon>Rhizobiaceae</taxon>
        <taxon>Rhizobium/Agrobacterium group</taxon>
        <taxon>Rhizobium</taxon>
    </lineage>
</organism>
<keyword evidence="1" id="KW-0614">Plasmid</keyword>
<reference evidence="1" key="1">
    <citation type="submission" date="2022-09" db="EMBL/GenBank/DDBJ databases">
        <title>Australian commercial rhizobial inoculants.</title>
        <authorList>
            <person name="Kohlmeier M.G."/>
            <person name="O'Hara G.W."/>
            <person name="Colombi E."/>
            <person name="Ramsay J.P."/>
            <person name="Terpolilli J."/>
        </authorList>
    </citation>
    <scope>NUCLEOTIDE SEQUENCE</scope>
    <source>
        <strain evidence="1">WSM1592</strain>
        <plasmid evidence="1">pWSM1592_1</plasmid>
    </source>
</reference>
<gene>
    <name evidence="1" type="ORF">N2599_29835</name>
</gene>
<evidence type="ECO:0000313" key="2">
    <source>
        <dbReference type="Proteomes" id="UP001060123"/>
    </source>
</evidence>
<dbReference type="EMBL" id="CP104144">
    <property type="protein sequence ID" value="UWU17004.1"/>
    <property type="molecule type" value="Genomic_DNA"/>
</dbReference>
<proteinExistence type="predicted"/>
<sequence>MAAQERYLYDCESDRAVFYEAGDYLFPLSSSAATYWRDGDYVFCMRTEAIAFWLLGKQLYRHIGQGELTREPIYYYGD</sequence>
<dbReference type="RefSeq" id="WP_027509820.1">
    <property type="nucleotide sequence ID" value="NZ_CP104144.1"/>
</dbReference>
<keyword evidence="2" id="KW-1185">Reference proteome</keyword>
<dbReference type="Proteomes" id="UP001060123">
    <property type="component" value="Plasmid pWSM1592_1"/>
</dbReference>